<name>X1L368_9ZZZZ</name>
<organism evidence="1">
    <name type="scientific">marine sediment metagenome</name>
    <dbReference type="NCBI Taxonomy" id="412755"/>
    <lineage>
        <taxon>unclassified sequences</taxon>
        <taxon>metagenomes</taxon>
        <taxon>ecological metagenomes</taxon>
    </lineage>
</organism>
<proteinExistence type="predicted"/>
<dbReference type="EMBL" id="BARV01001807">
    <property type="protein sequence ID" value="GAI00331.1"/>
    <property type="molecule type" value="Genomic_DNA"/>
</dbReference>
<evidence type="ECO:0000313" key="1">
    <source>
        <dbReference type="EMBL" id="GAI00331.1"/>
    </source>
</evidence>
<reference evidence="1" key="1">
    <citation type="journal article" date="2014" name="Front. Microbiol.">
        <title>High frequency of phylogenetically diverse reductive dehalogenase-homologous genes in deep subseafloor sedimentary metagenomes.</title>
        <authorList>
            <person name="Kawai M."/>
            <person name="Futagami T."/>
            <person name="Toyoda A."/>
            <person name="Takaki Y."/>
            <person name="Nishi S."/>
            <person name="Hori S."/>
            <person name="Arai W."/>
            <person name="Tsubouchi T."/>
            <person name="Morono Y."/>
            <person name="Uchiyama I."/>
            <person name="Ito T."/>
            <person name="Fujiyama A."/>
            <person name="Inagaki F."/>
            <person name="Takami H."/>
        </authorList>
    </citation>
    <scope>NUCLEOTIDE SEQUENCE</scope>
    <source>
        <strain evidence="1">Expedition CK06-06</strain>
    </source>
</reference>
<dbReference type="AlphaFoldDB" id="X1L368"/>
<sequence length="207" mass="23164">MPNIRVADDLDEVIALETASGWVVESYHHDLSAGCAWPPNWGRGCGMRFLNVPVPKDAIIIDAYLTFRCFGSSDQDSVRSWIQGELNATPAQFSDQADYFGRDRTTAKKDWSDIPHWEAPNEYKSPSFPSVIQEIVNLDDWGSGNNLVLFWHDHDDRSDHDYNTRRMAVSHFHDPGKAPVLSIFFLVDPSSESYTTGGDSLQDIGGG</sequence>
<gene>
    <name evidence="1" type="ORF">S06H3_04993</name>
</gene>
<comment type="caution">
    <text evidence="1">The sequence shown here is derived from an EMBL/GenBank/DDBJ whole genome shotgun (WGS) entry which is preliminary data.</text>
</comment>
<feature type="non-terminal residue" evidence="1">
    <location>
        <position position="207"/>
    </location>
</feature>
<protein>
    <submittedName>
        <fullName evidence="1">Uncharacterized protein</fullName>
    </submittedName>
</protein>
<accession>X1L368</accession>